<sequence>MAMDPYSVLGVSRDASQDEVKKAYRRKARENHPDLNPNDPNAAERMNEVNEAYDRIMNPEKYAAADRRASAASGGAAGGASSQGASGYAGYGGANPFGGASGGGSYGGGQQGNPYTSSGPYGWAGGFGFDFDDFFGYGASTASGPIHPEANASDPAEFRAAIDLINSGDAAQCKRAADILATVTSGGRNARWYYLSALANNGAGNTVMALDQIRRAVRMDPNNADYQRAYRAFQSAGQSYTQEQQTRGFTISSIDPTTLCCGCCMLQLCLQQFMRYGFMGF</sequence>
<organism evidence="4 5">
    <name type="scientific">Ellagibacter isourolithinifaciens</name>
    <dbReference type="NCBI Taxonomy" id="2137581"/>
    <lineage>
        <taxon>Bacteria</taxon>
        <taxon>Bacillati</taxon>
        <taxon>Actinomycetota</taxon>
        <taxon>Coriobacteriia</taxon>
        <taxon>Eggerthellales</taxon>
        <taxon>Eggerthellaceae</taxon>
        <taxon>Ellagibacter</taxon>
    </lineage>
</organism>
<dbReference type="GO" id="GO:0051082">
    <property type="term" value="F:unfolded protein binding"/>
    <property type="evidence" value="ECO:0007669"/>
    <property type="project" value="TreeGrafter"/>
</dbReference>
<feature type="domain" description="J" evidence="3">
    <location>
        <begin position="4"/>
        <end position="69"/>
    </location>
</feature>
<dbReference type="OrthoDB" id="9779889at2"/>
<feature type="region of interest" description="Disordered" evidence="2">
    <location>
        <begin position="1"/>
        <end position="43"/>
    </location>
</feature>
<protein>
    <submittedName>
        <fullName evidence="4">DnaJ domain-containing protein</fullName>
    </submittedName>
</protein>
<dbReference type="PRINTS" id="PR00625">
    <property type="entry name" value="JDOMAIN"/>
</dbReference>
<dbReference type="PANTHER" id="PTHR43096:SF52">
    <property type="entry name" value="DNAJ HOMOLOG 1, MITOCHONDRIAL-RELATED"/>
    <property type="match status" value="1"/>
</dbReference>
<dbReference type="SUPFAM" id="SSF48452">
    <property type="entry name" value="TPR-like"/>
    <property type="match status" value="1"/>
</dbReference>
<dbReference type="GO" id="GO:0042026">
    <property type="term" value="P:protein refolding"/>
    <property type="evidence" value="ECO:0007669"/>
    <property type="project" value="TreeGrafter"/>
</dbReference>
<reference evidence="4 5" key="1">
    <citation type="submission" date="2019-09" db="EMBL/GenBank/DDBJ databases">
        <title>Whole genome shotgun sequencing (WGS) of Ellagibacter isourolithinifaciens DSM 104140(T) and Adlercreutzia muris DSM 29508(T).</title>
        <authorList>
            <person name="Stoll D.A."/>
            <person name="Danylec N."/>
            <person name="Huch M."/>
        </authorList>
    </citation>
    <scope>NUCLEOTIDE SEQUENCE [LARGE SCALE GENOMIC DNA]</scope>
    <source>
        <strain evidence="4 5">DSM 104140</strain>
    </source>
</reference>
<dbReference type="InterPro" id="IPR011990">
    <property type="entry name" value="TPR-like_helical_dom_sf"/>
</dbReference>
<name>A0A6N6NN14_9ACTN</name>
<evidence type="ECO:0000256" key="1">
    <source>
        <dbReference type="ARBA" id="ARBA00023186"/>
    </source>
</evidence>
<evidence type="ECO:0000313" key="5">
    <source>
        <dbReference type="Proteomes" id="UP000468668"/>
    </source>
</evidence>
<dbReference type="InterPro" id="IPR001623">
    <property type="entry name" value="DnaJ_domain"/>
</dbReference>
<keyword evidence="1" id="KW-0143">Chaperone</keyword>
<dbReference type="PANTHER" id="PTHR43096">
    <property type="entry name" value="DNAJ HOMOLOG 1, MITOCHONDRIAL-RELATED"/>
    <property type="match status" value="1"/>
</dbReference>
<proteinExistence type="predicted"/>
<dbReference type="AlphaFoldDB" id="A0A6N6NN14"/>
<gene>
    <name evidence="4" type="ORF">F8C90_06320</name>
</gene>
<dbReference type="PROSITE" id="PS50076">
    <property type="entry name" value="DNAJ_2"/>
    <property type="match status" value="1"/>
</dbReference>
<dbReference type="Pfam" id="PF00226">
    <property type="entry name" value="DnaJ"/>
    <property type="match status" value="1"/>
</dbReference>
<dbReference type="InterPro" id="IPR036869">
    <property type="entry name" value="J_dom_sf"/>
</dbReference>
<dbReference type="Gene3D" id="1.10.287.110">
    <property type="entry name" value="DnaJ domain"/>
    <property type="match status" value="1"/>
</dbReference>
<accession>A0A6N6NN14</accession>
<evidence type="ECO:0000313" key="4">
    <source>
        <dbReference type="EMBL" id="KAB1640362.1"/>
    </source>
</evidence>
<dbReference type="GO" id="GO:0005737">
    <property type="term" value="C:cytoplasm"/>
    <property type="evidence" value="ECO:0007669"/>
    <property type="project" value="TreeGrafter"/>
</dbReference>
<dbReference type="Proteomes" id="UP000468668">
    <property type="component" value="Unassembled WGS sequence"/>
</dbReference>
<dbReference type="SMART" id="SM00271">
    <property type="entry name" value="DnaJ"/>
    <property type="match status" value="1"/>
</dbReference>
<evidence type="ECO:0000259" key="3">
    <source>
        <dbReference type="PROSITE" id="PS50076"/>
    </source>
</evidence>
<dbReference type="CDD" id="cd06257">
    <property type="entry name" value="DnaJ"/>
    <property type="match status" value="1"/>
</dbReference>
<dbReference type="SUPFAM" id="SSF46565">
    <property type="entry name" value="Chaperone J-domain"/>
    <property type="match status" value="1"/>
</dbReference>
<dbReference type="Gene3D" id="1.25.40.10">
    <property type="entry name" value="Tetratricopeptide repeat domain"/>
    <property type="match status" value="1"/>
</dbReference>
<keyword evidence="5" id="KW-1185">Reference proteome</keyword>
<dbReference type="RefSeq" id="WP_158049630.1">
    <property type="nucleotide sequence ID" value="NZ_DBEZVJ010000120.1"/>
</dbReference>
<evidence type="ECO:0000256" key="2">
    <source>
        <dbReference type="SAM" id="MobiDB-lite"/>
    </source>
</evidence>
<comment type="caution">
    <text evidence="4">The sequence shown here is derived from an EMBL/GenBank/DDBJ whole genome shotgun (WGS) entry which is preliminary data.</text>
</comment>
<dbReference type="EMBL" id="WAJR01000013">
    <property type="protein sequence ID" value="KAB1640362.1"/>
    <property type="molecule type" value="Genomic_DNA"/>
</dbReference>